<accession>A0A2T0U0U0</accession>
<dbReference type="Pfam" id="PF00574">
    <property type="entry name" value="CLP_protease"/>
    <property type="match status" value="1"/>
</dbReference>
<dbReference type="Gene3D" id="3.90.226.10">
    <property type="entry name" value="2-enoyl-CoA Hydratase, Chain A, domain 1"/>
    <property type="match status" value="1"/>
</dbReference>
<reference evidence="9 10" key="1">
    <citation type="submission" date="2018-03" db="EMBL/GenBank/DDBJ databases">
        <title>Genomic Encyclopedia of Type Strains, Phase III (KMG-III): the genomes of soil and plant-associated and newly described type strains.</title>
        <authorList>
            <person name="Whitman W."/>
        </authorList>
    </citation>
    <scope>NUCLEOTIDE SEQUENCE [LARGE SCALE GENOMIC DNA]</scope>
    <source>
        <strain evidence="9 10">CGMCC 1.9313</strain>
    </source>
</reference>
<keyword evidence="2" id="KW-0963">Cytoplasm</keyword>
<dbReference type="CDD" id="cd07016">
    <property type="entry name" value="S14_ClpP_1"/>
    <property type="match status" value="1"/>
</dbReference>
<keyword evidence="3 9" id="KW-0645">Protease</keyword>
<dbReference type="EMBL" id="PVTH01000007">
    <property type="protein sequence ID" value="PRY51524.1"/>
    <property type="molecule type" value="Genomic_DNA"/>
</dbReference>
<organism evidence="9 10">
    <name type="scientific">Arcticibacter pallidicorallinus</name>
    <dbReference type="NCBI Taxonomy" id="1259464"/>
    <lineage>
        <taxon>Bacteria</taxon>
        <taxon>Pseudomonadati</taxon>
        <taxon>Bacteroidota</taxon>
        <taxon>Sphingobacteriia</taxon>
        <taxon>Sphingobacteriales</taxon>
        <taxon>Sphingobacteriaceae</taxon>
        <taxon>Arcticibacter</taxon>
    </lineage>
</organism>
<feature type="compositionally biased region" description="Basic and acidic residues" evidence="8">
    <location>
        <begin position="350"/>
        <end position="361"/>
    </location>
</feature>
<comment type="caution">
    <text evidence="9">The sequence shown here is derived from an EMBL/GenBank/DDBJ whole genome shotgun (WGS) entry which is preliminary data.</text>
</comment>
<dbReference type="NCBIfam" id="NF045542">
    <property type="entry name" value="Clp_rel_HeadMat"/>
    <property type="match status" value="1"/>
</dbReference>
<evidence type="ECO:0000256" key="5">
    <source>
        <dbReference type="ARBA" id="ARBA00022825"/>
    </source>
</evidence>
<evidence type="ECO:0000256" key="6">
    <source>
        <dbReference type="RuleBase" id="RU003567"/>
    </source>
</evidence>
<feature type="region of interest" description="Disordered" evidence="8">
    <location>
        <begin position="350"/>
        <end position="403"/>
    </location>
</feature>
<dbReference type="InterPro" id="IPR001907">
    <property type="entry name" value="ClpP"/>
</dbReference>
<dbReference type="InterPro" id="IPR023562">
    <property type="entry name" value="ClpP/TepA"/>
</dbReference>
<keyword evidence="4" id="KW-0378">Hydrolase</keyword>
<dbReference type="GO" id="GO:0006515">
    <property type="term" value="P:protein quality control for misfolded or incompletely synthesized proteins"/>
    <property type="evidence" value="ECO:0007669"/>
    <property type="project" value="TreeGrafter"/>
</dbReference>
<dbReference type="RefSeq" id="WP_106293850.1">
    <property type="nucleotide sequence ID" value="NZ_PVTH01000007.1"/>
</dbReference>
<evidence type="ECO:0000313" key="10">
    <source>
        <dbReference type="Proteomes" id="UP000238034"/>
    </source>
</evidence>
<name>A0A2T0U0U0_9SPHI</name>
<gene>
    <name evidence="9" type="ORF">B0I27_107110</name>
</gene>
<evidence type="ECO:0000313" key="9">
    <source>
        <dbReference type="EMBL" id="PRY51524.1"/>
    </source>
</evidence>
<feature type="coiled-coil region" evidence="7">
    <location>
        <begin position="312"/>
        <end position="346"/>
    </location>
</feature>
<comment type="similarity">
    <text evidence="1 6">Belongs to the peptidase S14 family.</text>
</comment>
<dbReference type="PANTHER" id="PTHR10381:SF70">
    <property type="entry name" value="ATP-DEPENDENT CLP PROTEASE PROTEOLYTIC SUBUNIT"/>
    <property type="match status" value="1"/>
</dbReference>
<sequence>MVTIKLFDYWDEWGWMYYGIGMGDLSAAKIVPIIEAAAQAGEDITVLINSGGGSVFDGWTIYNALLRHPKNVIVRIEGIAASIASIIAMAGKEIIACKGSIMMVHKPSTCVWMYDSMNADDLRKEAEALDKIQKVLNSIYMDQTGLDAVAIDSLINEETWMTPDEMLAMNFITSIAPGKGAAVAIPQNAFNHIFNNAPAKVKQYANSYFPIINNSNMKKETSKLLKENKSVLQSIKNFFVGLKIENAESILADGTTIYYEGELAVDTDVFSDSEMTTALADGDYELEDGRTITVAEGSVTAIAEASDEGNDDPEDSEKIIELENRIKELEAENSEVTNQLKQSTDALKKISDVKSNHEPKGRKQNFNKAKKEESEDEDFTEKLNERRKLINQNKKGKATPEKD</sequence>
<keyword evidence="10" id="KW-1185">Reference proteome</keyword>
<dbReference type="GO" id="GO:0004252">
    <property type="term" value="F:serine-type endopeptidase activity"/>
    <property type="evidence" value="ECO:0007669"/>
    <property type="project" value="InterPro"/>
</dbReference>
<evidence type="ECO:0000256" key="1">
    <source>
        <dbReference type="ARBA" id="ARBA00007039"/>
    </source>
</evidence>
<dbReference type="SUPFAM" id="SSF52096">
    <property type="entry name" value="ClpP/crotonase"/>
    <property type="match status" value="1"/>
</dbReference>
<evidence type="ECO:0000256" key="2">
    <source>
        <dbReference type="ARBA" id="ARBA00022490"/>
    </source>
</evidence>
<dbReference type="PRINTS" id="PR00127">
    <property type="entry name" value="CLPPROTEASEP"/>
</dbReference>
<evidence type="ECO:0000256" key="3">
    <source>
        <dbReference type="ARBA" id="ARBA00022670"/>
    </source>
</evidence>
<dbReference type="GO" id="GO:0004176">
    <property type="term" value="F:ATP-dependent peptidase activity"/>
    <property type="evidence" value="ECO:0007669"/>
    <property type="project" value="InterPro"/>
</dbReference>
<dbReference type="Proteomes" id="UP000238034">
    <property type="component" value="Unassembled WGS sequence"/>
</dbReference>
<proteinExistence type="inferred from homology"/>
<evidence type="ECO:0000256" key="7">
    <source>
        <dbReference type="SAM" id="Coils"/>
    </source>
</evidence>
<dbReference type="GO" id="GO:0051117">
    <property type="term" value="F:ATPase binding"/>
    <property type="evidence" value="ECO:0007669"/>
    <property type="project" value="TreeGrafter"/>
</dbReference>
<keyword evidence="7" id="KW-0175">Coiled coil</keyword>
<evidence type="ECO:0000256" key="8">
    <source>
        <dbReference type="SAM" id="MobiDB-lite"/>
    </source>
</evidence>
<dbReference type="GO" id="GO:0009368">
    <property type="term" value="C:endopeptidase Clp complex"/>
    <property type="evidence" value="ECO:0007669"/>
    <property type="project" value="TreeGrafter"/>
</dbReference>
<keyword evidence="5" id="KW-0720">Serine protease</keyword>
<dbReference type="AlphaFoldDB" id="A0A2T0U0U0"/>
<dbReference type="PANTHER" id="PTHR10381">
    <property type="entry name" value="ATP-DEPENDENT CLP PROTEASE PROTEOLYTIC SUBUNIT"/>
    <property type="match status" value="1"/>
</dbReference>
<evidence type="ECO:0000256" key="4">
    <source>
        <dbReference type="ARBA" id="ARBA00022801"/>
    </source>
</evidence>
<protein>
    <recommendedName>
        <fullName evidence="6">ATP-dependent Clp protease proteolytic subunit</fullName>
    </recommendedName>
</protein>
<dbReference type="OrthoDB" id="9806592at2"/>
<dbReference type="InterPro" id="IPR029045">
    <property type="entry name" value="ClpP/crotonase-like_dom_sf"/>
</dbReference>